<sequence length="41" mass="4731">MQTRRILGVFGRPHLRFPKKTLTILRGNCLKLLHTNGSRVT</sequence>
<evidence type="ECO:0000313" key="1">
    <source>
        <dbReference type="EMBL" id="ACU24080.1"/>
    </source>
</evidence>
<accession>C6TMD8</accession>
<dbReference type="EMBL" id="BT098889">
    <property type="protein sequence ID" value="ACU24080.1"/>
    <property type="molecule type" value="mRNA"/>
</dbReference>
<reference evidence="1" key="1">
    <citation type="submission" date="2009-08" db="EMBL/GenBank/DDBJ databases">
        <authorList>
            <person name="Cheung F."/>
            <person name="Xiao Y."/>
            <person name="Chan A."/>
            <person name="Moskal W."/>
            <person name="Town C.D."/>
        </authorList>
    </citation>
    <scope>NUCLEOTIDE SEQUENCE</scope>
</reference>
<organism evidence="1">
    <name type="scientific">Glycine max</name>
    <name type="common">Soybean</name>
    <name type="synonym">Glycine hispida</name>
    <dbReference type="NCBI Taxonomy" id="3847"/>
    <lineage>
        <taxon>Eukaryota</taxon>
        <taxon>Viridiplantae</taxon>
        <taxon>Streptophyta</taxon>
        <taxon>Embryophyta</taxon>
        <taxon>Tracheophyta</taxon>
        <taxon>Spermatophyta</taxon>
        <taxon>Magnoliopsida</taxon>
        <taxon>eudicotyledons</taxon>
        <taxon>Gunneridae</taxon>
        <taxon>Pentapetalae</taxon>
        <taxon>rosids</taxon>
        <taxon>fabids</taxon>
        <taxon>Fabales</taxon>
        <taxon>Fabaceae</taxon>
        <taxon>Papilionoideae</taxon>
        <taxon>50 kb inversion clade</taxon>
        <taxon>NPAAA clade</taxon>
        <taxon>indigoferoid/millettioid clade</taxon>
        <taxon>Phaseoleae</taxon>
        <taxon>Glycine</taxon>
        <taxon>Glycine subgen. Soja</taxon>
    </lineage>
</organism>
<dbReference type="AlphaFoldDB" id="C6TMD8"/>
<protein>
    <submittedName>
        <fullName evidence="1">Uncharacterized protein</fullName>
    </submittedName>
</protein>
<proteinExistence type="evidence at transcript level"/>
<name>C6TMD8_SOYBN</name>